<reference evidence="2" key="1">
    <citation type="submission" date="2016-12" db="EMBL/GenBank/DDBJ databases">
        <title>The genomes of Aspergillus section Nigri reveals drivers in fungal speciation.</title>
        <authorList>
            <consortium name="DOE Joint Genome Institute"/>
            <person name="Vesth T.C."/>
            <person name="Nybo J."/>
            <person name="Theobald S."/>
            <person name="Brandl J."/>
            <person name="Frisvad J.C."/>
            <person name="Nielsen K.F."/>
            <person name="Lyhne E.K."/>
            <person name="Kogle M.E."/>
            <person name="Kuo A."/>
            <person name="Riley R."/>
            <person name="Clum A."/>
            <person name="Nolan M."/>
            <person name="Lipzen A."/>
            <person name="Salamov A."/>
            <person name="Henrissat B."/>
            <person name="Wiebenga A."/>
            <person name="De vries R.P."/>
            <person name="Grigoriev I.V."/>
            <person name="Mortensen U.H."/>
            <person name="Andersen M.R."/>
            <person name="Baker S.E."/>
        </authorList>
    </citation>
    <scope>NUCLEOTIDE SEQUENCE</scope>
    <source>
        <strain evidence="2">CBS 122712</strain>
    </source>
</reference>
<evidence type="ECO:0000313" key="2">
    <source>
        <dbReference type="EMBL" id="PWY75786.1"/>
    </source>
</evidence>
<protein>
    <submittedName>
        <fullName evidence="2">Uncharacterized protein</fullName>
    </submittedName>
</protein>
<feature type="compositionally biased region" description="Pro residues" evidence="1">
    <location>
        <begin position="8"/>
        <end position="20"/>
    </location>
</feature>
<sequence>MEKSQPRPKSPPDYPNPASPFPVDVRILNTSAISYDETGNTRLYLPPWAFLEPILRGFRGPQAPIYCFLISHEEHHIIFYLGSTPTWRIMHPRPFEQSKQPRSDAAGRSVREISFDHDSPLRVGPFNIVDYFGDGFFYILDAPGQSGGALPWPRSQNR</sequence>
<dbReference type="AlphaFoldDB" id="A0A317VN89"/>
<gene>
    <name evidence="2" type="ORF">BO83DRAFT_387799</name>
</gene>
<dbReference type="OrthoDB" id="10250730at2759"/>
<name>A0A317VN89_ASPEC</name>
<evidence type="ECO:0000256" key="1">
    <source>
        <dbReference type="SAM" id="MobiDB-lite"/>
    </source>
</evidence>
<feature type="region of interest" description="Disordered" evidence="1">
    <location>
        <begin position="1"/>
        <end position="22"/>
    </location>
</feature>
<dbReference type="GeneID" id="37054698"/>
<comment type="caution">
    <text evidence="2">The sequence shown here is derived from an EMBL/GenBank/DDBJ whole genome shotgun (WGS) entry which is preliminary data.</text>
</comment>
<dbReference type="Proteomes" id="UP000246171">
    <property type="component" value="Unassembled WGS sequence"/>
</dbReference>
<evidence type="ECO:0000313" key="3">
    <source>
        <dbReference type="Proteomes" id="UP000246171"/>
    </source>
</evidence>
<keyword evidence="3" id="KW-1185">Reference proteome</keyword>
<accession>A0A317VN89</accession>
<proteinExistence type="predicted"/>
<organism evidence="2 3">
    <name type="scientific">Aspergillus eucalypticola (strain CBS 122712 / IBT 29274)</name>
    <dbReference type="NCBI Taxonomy" id="1448314"/>
    <lineage>
        <taxon>Eukaryota</taxon>
        <taxon>Fungi</taxon>
        <taxon>Dikarya</taxon>
        <taxon>Ascomycota</taxon>
        <taxon>Pezizomycotina</taxon>
        <taxon>Eurotiomycetes</taxon>
        <taxon>Eurotiomycetidae</taxon>
        <taxon>Eurotiales</taxon>
        <taxon>Aspergillaceae</taxon>
        <taxon>Aspergillus</taxon>
        <taxon>Aspergillus subgen. Circumdati</taxon>
    </lineage>
</organism>
<dbReference type="RefSeq" id="XP_025389316.1">
    <property type="nucleotide sequence ID" value="XM_025532736.1"/>
</dbReference>
<dbReference type="EMBL" id="MSFU01000009">
    <property type="protein sequence ID" value="PWY75786.1"/>
    <property type="molecule type" value="Genomic_DNA"/>
</dbReference>
<dbReference type="VEuPathDB" id="FungiDB:BO83DRAFT_387799"/>